<keyword evidence="2" id="KW-1185">Reference proteome</keyword>
<gene>
    <name evidence="1" type="ORF">MSZNOR_1213</name>
</gene>
<dbReference type="EMBL" id="OX458333">
    <property type="protein sequence ID" value="CAI8780596.1"/>
    <property type="molecule type" value="Genomic_DNA"/>
</dbReference>
<protein>
    <submittedName>
        <fullName evidence="1">Uncharacterized protein</fullName>
    </submittedName>
</protein>
<reference evidence="1 2" key="1">
    <citation type="submission" date="2023-03" db="EMBL/GenBank/DDBJ databases">
        <authorList>
            <person name="Pearce D."/>
        </authorList>
    </citation>
    <scope>NUCLEOTIDE SEQUENCE [LARGE SCALE GENOMIC DNA]</scope>
    <source>
        <strain evidence="1">Msz</strain>
    </source>
</reference>
<accession>A0ABN8WZL5</accession>
<dbReference type="Proteomes" id="UP001162030">
    <property type="component" value="Chromosome"/>
</dbReference>
<name>A0ABN8WZL5_9GAMM</name>
<evidence type="ECO:0000313" key="1">
    <source>
        <dbReference type="EMBL" id="CAI8780596.1"/>
    </source>
</evidence>
<sequence length="62" mass="7015">MIGHVPTTSCLKRDLIKKGLRQGVPVTDTDQFGLKRDLIKKGLRLILEPIPTPDDMFETRPD</sequence>
<organism evidence="1 2">
    <name type="scientific">Methylocaldum szegediense</name>
    <dbReference type="NCBI Taxonomy" id="73780"/>
    <lineage>
        <taxon>Bacteria</taxon>
        <taxon>Pseudomonadati</taxon>
        <taxon>Pseudomonadota</taxon>
        <taxon>Gammaproteobacteria</taxon>
        <taxon>Methylococcales</taxon>
        <taxon>Methylococcaceae</taxon>
        <taxon>Methylocaldum</taxon>
    </lineage>
</organism>
<evidence type="ECO:0000313" key="2">
    <source>
        <dbReference type="Proteomes" id="UP001162030"/>
    </source>
</evidence>
<proteinExistence type="predicted"/>